<dbReference type="PANTHER" id="PTHR47156">
    <property type="entry name" value="PROTEIN CBG20824"/>
    <property type="match status" value="1"/>
</dbReference>
<dbReference type="SMART" id="SM00184">
    <property type="entry name" value="RING"/>
    <property type="match status" value="1"/>
</dbReference>
<evidence type="ECO:0000259" key="6">
    <source>
        <dbReference type="PROSITE" id="PS50089"/>
    </source>
</evidence>
<accession>A0A2G5UPY2</accession>
<keyword evidence="5" id="KW-0472">Membrane</keyword>
<dbReference type="GO" id="GO:0008270">
    <property type="term" value="F:zinc ion binding"/>
    <property type="evidence" value="ECO:0007669"/>
    <property type="project" value="UniProtKB-KW"/>
</dbReference>
<dbReference type="Gene3D" id="3.30.40.10">
    <property type="entry name" value="Zinc/RING finger domain, C3HC4 (zinc finger)"/>
    <property type="match status" value="1"/>
</dbReference>
<dbReference type="PROSITE" id="PS50089">
    <property type="entry name" value="ZF_RING_2"/>
    <property type="match status" value="1"/>
</dbReference>
<dbReference type="InterPro" id="IPR017907">
    <property type="entry name" value="Znf_RING_CS"/>
</dbReference>
<dbReference type="InterPro" id="IPR052667">
    <property type="entry name" value="E3_ubiquitin-ligase_RING"/>
</dbReference>
<keyword evidence="1" id="KW-0479">Metal-binding</keyword>
<feature type="transmembrane region" description="Helical" evidence="5">
    <location>
        <begin position="42"/>
        <end position="60"/>
    </location>
</feature>
<keyword evidence="5" id="KW-0812">Transmembrane</keyword>
<evidence type="ECO:0000256" key="3">
    <source>
        <dbReference type="ARBA" id="ARBA00022833"/>
    </source>
</evidence>
<dbReference type="STRING" id="1611254.A0A2G5UPY2"/>
<dbReference type="PANTHER" id="PTHR47156:SF7">
    <property type="entry name" value="RING-TYPE DOMAIN-CONTAINING PROTEIN"/>
    <property type="match status" value="1"/>
</dbReference>
<feature type="transmembrane region" description="Helical" evidence="5">
    <location>
        <begin position="173"/>
        <end position="198"/>
    </location>
</feature>
<feature type="transmembrane region" description="Helical" evidence="5">
    <location>
        <begin position="105"/>
        <end position="126"/>
    </location>
</feature>
<gene>
    <name evidence="7" type="primary">Cnig_chr_III.g8970</name>
    <name evidence="7" type="ORF">B9Z55_008970</name>
</gene>
<feature type="transmembrane region" description="Helical" evidence="5">
    <location>
        <begin position="147"/>
        <end position="167"/>
    </location>
</feature>
<dbReference type="Proteomes" id="UP000230233">
    <property type="component" value="Chromosome III"/>
</dbReference>
<evidence type="ECO:0000256" key="1">
    <source>
        <dbReference type="ARBA" id="ARBA00022723"/>
    </source>
</evidence>
<feature type="domain" description="RING-type" evidence="6">
    <location>
        <begin position="248"/>
        <end position="294"/>
    </location>
</feature>
<keyword evidence="2 4" id="KW-0863">Zinc-finger</keyword>
<name>A0A2G5UPY2_9PELO</name>
<protein>
    <recommendedName>
        <fullName evidence="6">RING-type domain-containing protein</fullName>
    </recommendedName>
</protein>
<dbReference type="OrthoDB" id="9985213at2759"/>
<feature type="transmembrane region" description="Helical" evidence="5">
    <location>
        <begin position="80"/>
        <end position="99"/>
    </location>
</feature>
<dbReference type="InterPro" id="IPR013083">
    <property type="entry name" value="Znf_RING/FYVE/PHD"/>
</dbReference>
<comment type="caution">
    <text evidence="7">The sequence shown here is derived from an EMBL/GenBank/DDBJ whole genome shotgun (WGS) entry which is preliminary data.</text>
</comment>
<evidence type="ECO:0000313" key="7">
    <source>
        <dbReference type="EMBL" id="PIC41614.1"/>
    </source>
</evidence>
<dbReference type="Pfam" id="PF14634">
    <property type="entry name" value="zf-RING_5"/>
    <property type="match status" value="1"/>
</dbReference>
<keyword evidence="5" id="KW-1133">Transmembrane helix</keyword>
<evidence type="ECO:0000256" key="5">
    <source>
        <dbReference type="SAM" id="Phobius"/>
    </source>
</evidence>
<dbReference type="AlphaFoldDB" id="A0A2G5UPY2"/>
<dbReference type="PROSITE" id="PS00518">
    <property type="entry name" value="ZF_RING_1"/>
    <property type="match status" value="1"/>
</dbReference>
<keyword evidence="8" id="KW-1185">Reference proteome</keyword>
<evidence type="ECO:0000256" key="2">
    <source>
        <dbReference type="ARBA" id="ARBA00022771"/>
    </source>
</evidence>
<dbReference type="InterPro" id="IPR001841">
    <property type="entry name" value="Znf_RING"/>
</dbReference>
<evidence type="ECO:0000313" key="8">
    <source>
        <dbReference type="Proteomes" id="UP000230233"/>
    </source>
</evidence>
<proteinExistence type="predicted"/>
<dbReference type="EMBL" id="PDUG01000003">
    <property type="protein sequence ID" value="PIC41614.1"/>
    <property type="molecule type" value="Genomic_DNA"/>
</dbReference>
<organism evidence="7 8">
    <name type="scientific">Caenorhabditis nigoni</name>
    <dbReference type="NCBI Taxonomy" id="1611254"/>
    <lineage>
        <taxon>Eukaryota</taxon>
        <taxon>Metazoa</taxon>
        <taxon>Ecdysozoa</taxon>
        <taxon>Nematoda</taxon>
        <taxon>Chromadorea</taxon>
        <taxon>Rhabditida</taxon>
        <taxon>Rhabditina</taxon>
        <taxon>Rhabditomorpha</taxon>
        <taxon>Rhabditoidea</taxon>
        <taxon>Rhabditidae</taxon>
        <taxon>Peloderinae</taxon>
        <taxon>Caenorhabditis</taxon>
    </lineage>
</organism>
<sequence length="323" mass="36149">MGKMKAMDFVKLFISFLHTFSIILAILAAVSFLCFAPLELRFLISGLIFLGAFLAIFGVLKFNKFLIRTKRKKYRWEMTIGLVGITVCTTATRVLVYFLEGRIELAILLFCLNTSSCCLFHHLFILPNSKNFVYPDKISKSGKYGSLILALLHLFVLIVSIRIASVFVSGNVWSLVIFTQIFYSITSATNSIELLLFLTGNKKLVKKTAPQRISKPYPIPPNPASIPRGPINQGTQTTTTPPQYLPECQICLLPYTEKSRTPRILKNCGHTVCQVCADALERKKPRTVACPFCNTTTTVTTLNSKLPKNFAVLDILDDLNTHV</sequence>
<evidence type="ECO:0000256" key="4">
    <source>
        <dbReference type="PROSITE-ProRule" id="PRU00175"/>
    </source>
</evidence>
<feature type="transmembrane region" description="Helical" evidence="5">
    <location>
        <begin position="12"/>
        <end position="36"/>
    </location>
</feature>
<dbReference type="SUPFAM" id="SSF57850">
    <property type="entry name" value="RING/U-box"/>
    <property type="match status" value="1"/>
</dbReference>
<reference evidence="8" key="1">
    <citation type="submission" date="2017-10" db="EMBL/GenBank/DDBJ databases">
        <title>Rapid genome shrinkage in a self-fertile nematode reveals novel sperm competition proteins.</title>
        <authorList>
            <person name="Yin D."/>
            <person name="Schwarz E.M."/>
            <person name="Thomas C.G."/>
            <person name="Felde R.L."/>
            <person name="Korf I.F."/>
            <person name="Cutter A.D."/>
            <person name="Schartner C.M."/>
            <person name="Ralston E.J."/>
            <person name="Meyer B.J."/>
            <person name="Haag E.S."/>
        </authorList>
    </citation>
    <scope>NUCLEOTIDE SEQUENCE [LARGE SCALE GENOMIC DNA]</scope>
    <source>
        <strain evidence="8">JU1422</strain>
    </source>
</reference>
<keyword evidence="3" id="KW-0862">Zinc</keyword>